<name>A0A1G6UZ52_9BACI</name>
<sequence>MKTANREKIPFMIYTKKEGVLQVYEARVVLDAIGTWGNPNPSNSNGIWLKEEQSFNEHIFYGIPDILGNEQKRYANKHVAVVGSGHSAINALLELAKLKEFYPETKIIWIMGKQRVEEAYGGEGKDALEACDVLGSRIHQLVDEGSGEVMTLYKIQYVVRTKNGMDIVGHQGEQEIKITDVHEMIVNTGNLMSLVGLPLIHTVIDAPTREKLLG</sequence>
<accession>A0A1G6UZ52</accession>
<dbReference type="Proteomes" id="UP000183507">
    <property type="component" value="Unassembled WGS sequence"/>
</dbReference>
<proteinExistence type="predicted"/>
<evidence type="ECO:0000313" key="1">
    <source>
        <dbReference type="EMBL" id="SDD46521.1"/>
    </source>
</evidence>
<dbReference type="InterPro" id="IPR036188">
    <property type="entry name" value="FAD/NAD-bd_sf"/>
</dbReference>
<dbReference type="SUPFAM" id="SSF51905">
    <property type="entry name" value="FAD/NAD(P)-binding domain"/>
    <property type="match status" value="1"/>
</dbReference>
<reference evidence="2" key="1">
    <citation type="submission" date="2016-10" db="EMBL/GenBank/DDBJ databases">
        <authorList>
            <person name="Varghese N."/>
        </authorList>
    </citation>
    <scope>NUCLEOTIDE SEQUENCE [LARGE SCALE GENOMIC DNA]</scope>
    <source>
        <strain evidence="2">KPR-7A</strain>
    </source>
</reference>
<gene>
    <name evidence="1" type="ORF">SAMN04487767_106151</name>
</gene>
<dbReference type="EMBL" id="FMZR01000006">
    <property type="protein sequence ID" value="SDD46521.1"/>
    <property type="molecule type" value="Genomic_DNA"/>
</dbReference>
<protein>
    <submittedName>
        <fullName evidence="1">Uncharacterized protein</fullName>
    </submittedName>
</protein>
<dbReference type="Gene3D" id="3.50.50.60">
    <property type="entry name" value="FAD/NAD(P)-binding domain"/>
    <property type="match status" value="1"/>
</dbReference>
<evidence type="ECO:0000313" key="2">
    <source>
        <dbReference type="Proteomes" id="UP000183507"/>
    </source>
</evidence>
<dbReference type="AlphaFoldDB" id="A0A1G6UZ52"/>
<organism evidence="1 2">
    <name type="scientific">Bacillus wiedmannii</name>
    <dbReference type="NCBI Taxonomy" id="1890302"/>
    <lineage>
        <taxon>Bacteria</taxon>
        <taxon>Bacillati</taxon>
        <taxon>Bacillota</taxon>
        <taxon>Bacilli</taxon>
        <taxon>Bacillales</taxon>
        <taxon>Bacillaceae</taxon>
        <taxon>Bacillus</taxon>
        <taxon>Bacillus cereus group</taxon>
    </lineage>
</organism>